<dbReference type="RefSeq" id="WP_132034629.1">
    <property type="nucleotide sequence ID" value="NZ_SMAI01000015.1"/>
</dbReference>
<dbReference type="InterPro" id="IPR024399">
    <property type="entry name" value="DUF2628"/>
</dbReference>
<keyword evidence="2" id="KW-0812">Transmembrane</keyword>
<keyword evidence="2" id="KW-1133">Transmembrane helix</keyword>
<feature type="transmembrane region" description="Helical" evidence="2">
    <location>
        <begin position="20"/>
        <end position="38"/>
    </location>
</feature>
<dbReference type="EMBL" id="SMAI01000015">
    <property type="protein sequence ID" value="TCT02073.1"/>
    <property type="molecule type" value="Genomic_DNA"/>
</dbReference>
<evidence type="ECO:0000313" key="4">
    <source>
        <dbReference type="Proteomes" id="UP000294664"/>
    </source>
</evidence>
<sequence>MAIWNVFIKPTVTDRGGNAVFVREGLSFAALLFAPLALLRFRLWLALLAYALIAGASEAAARLIGMPALLEFAITAGLHLIVALELPALRAWKLRRIGYREAGAVVARDRDAAERRFFARDLDAAAPPQRPTPLQAAPRPAGRPGGGQVGVIGSFMEPRPS</sequence>
<feature type="transmembrane region" description="Helical" evidence="2">
    <location>
        <begin position="70"/>
        <end position="89"/>
    </location>
</feature>
<dbReference type="AlphaFoldDB" id="A0A4R3LNN5"/>
<evidence type="ECO:0000313" key="3">
    <source>
        <dbReference type="EMBL" id="TCT02073.1"/>
    </source>
</evidence>
<name>A0A4R3LNN5_9HYPH</name>
<feature type="region of interest" description="Disordered" evidence="1">
    <location>
        <begin position="124"/>
        <end position="161"/>
    </location>
</feature>
<keyword evidence="2" id="KW-0472">Membrane</keyword>
<proteinExistence type="predicted"/>
<gene>
    <name evidence="3" type="ORF">EDC64_115104</name>
</gene>
<organism evidence="3 4">
    <name type="scientific">Aquabacter spiritensis</name>
    <dbReference type="NCBI Taxonomy" id="933073"/>
    <lineage>
        <taxon>Bacteria</taxon>
        <taxon>Pseudomonadati</taxon>
        <taxon>Pseudomonadota</taxon>
        <taxon>Alphaproteobacteria</taxon>
        <taxon>Hyphomicrobiales</taxon>
        <taxon>Xanthobacteraceae</taxon>
        <taxon>Aquabacter</taxon>
    </lineage>
</organism>
<dbReference type="Proteomes" id="UP000294664">
    <property type="component" value="Unassembled WGS sequence"/>
</dbReference>
<comment type="caution">
    <text evidence="3">The sequence shown here is derived from an EMBL/GenBank/DDBJ whole genome shotgun (WGS) entry which is preliminary data.</text>
</comment>
<accession>A0A4R3LNN5</accession>
<protein>
    <submittedName>
        <fullName evidence="3">Uncharacterized protein DUF2628</fullName>
    </submittedName>
</protein>
<feature type="transmembrane region" description="Helical" evidence="2">
    <location>
        <begin position="45"/>
        <end position="64"/>
    </location>
</feature>
<evidence type="ECO:0000256" key="2">
    <source>
        <dbReference type="SAM" id="Phobius"/>
    </source>
</evidence>
<keyword evidence="4" id="KW-1185">Reference proteome</keyword>
<evidence type="ECO:0000256" key="1">
    <source>
        <dbReference type="SAM" id="MobiDB-lite"/>
    </source>
</evidence>
<dbReference type="Pfam" id="PF10947">
    <property type="entry name" value="DUF2628"/>
    <property type="match status" value="1"/>
</dbReference>
<reference evidence="3 4" key="1">
    <citation type="submission" date="2019-03" db="EMBL/GenBank/DDBJ databases">
        <title>Genomic Encyclopedia of Type Strains, Phase IV (KMG-IV): sequencing the most valuable type-strain genomes for metagenomic binning, comparative biology and taxonomic classification.</title>
        <authorList>
            <person name="Goeker M."/>
        </authorList>
    </citation>
    <scope>NUCLEOTIDE SEQUENCE [LARGE SCALE GENOMIC DNA]</scope>
    <source>
        <strain evidence="3 4">DSM 9035</strain>
    </source>
</reference>